<keyword evidence="2" id="KW-1185">Reference proteome</keyword>
<evidence type="ECO:0000313" key="2">
    <source>
        <dbReference type="Proteomes" id="UP000467840"/>
    </source>
</evidence>
<proteinExistence type="predicted"/>
<organism evidence="1 2">
    <name type="scientific">Hevea brasiliensis</name>
    <name type="common">Para rubber tree</name>
    <name type="synonym">Siphonia brasiliensis</name>
    <dbReference type="NCBI Taxonomy" id="3981"/>
    <lineage>
        <taxon>Eukaryota</taxon>
        <taxon>Viridiplantae</taxon>
        <taxon>Streptophyta</taxon>
        <taxon>Embryophyta</taxon>
        <taxon>Tracheophyta</taxon>
        <taxon>Spermatophyta</taxon>
        <taxon>Magnoliopsida</taxon>
        <taxon>eudicotyledons</taxon>
        <taxon>Gunneridae</taxon>
        <taxon>Pentapetalae</taxon>
        <taxon>rosids</taxon>
        <taxon>fabids</taxon>
        <taxon>Malpighiales</taxon>
        <taxon>Euphorbiaceae</taxon>
        <taxon>Crotonoideae</taxon>
        <taxon>Micrandreae</taxon>
        <taxon>Hevea</taxon>
    </lineage>
</organism>
<protein>
    <submittedName>
        <fullName evidence="1">Uncharacterized protein</fullName>
    </submittedName>
</protein>
<gene>
    <name evidence="1" type="ORF">GH714_020481</name>
</gene>
<dbReference type="Proteomes" id="UP000467840">
    <property type="component" value="Chromosome 2"/>
</dbReference>
<comment type="caution">
    <text evidence="1">The sequence shown here is derived from an EMBL/GenBank/DDBJ whole genome shotgun (WGS) entry which is preliminary data.</text>
</comment>
<dbReference type="InterPro" id="IPR045015">
    <property type="entry name" value="AN-like"/>
</dbReference>
<dbReference type="PANTHER" id="PTHR43254">
    <property type="entry name" value="C-TERMINAL BINDING PROTEIN AN-RELATED"/>
    <property type="match status" value="1"/>
</dbReference>
<evidence type="ECO:0000313" key="1">
    <source>
        <dbReference type="EMBL" id="KAF2291169.1"/>
    </source>
</evidence>
<reference evidence="1 2" key="1">
    <citation type="journal article" date="2020" name="Mol. Plant">
        <title>The Chromosome-Based Rubber Tree Genome Provides New Insights into Spurge Genome Evolution and Rubber Biosynthesis.</title>
        <authorList>
            <person name="Liu J."/>
            <person name="Shi C."/>
            <person name="Shi C.C."/>
            <person name="Li W."/>
            <person name="Zhang Q.J."/>
            <person name="Zhang Y."/>
            <person name="Li K."/>
            <person name="Lu H.F."/>
            <person name="Shi C."/>
            <person name="Zhu S.T."/>
            <person name="Xiao Z.Y."/>
            <person name="Nan H."/>
            <person name="Yue Y."/>
            <person name="Zhu X.G."/>
            <person name="Wu Y."/>
            <person name="Hong X.N."/>
            <person name="Fan G.Y."/>
            <person name="Tong Y."/>
            <person name="Zhang D."/>
            <person name="Mao C.L."/>
            <person name="Liu Y.L."/>
            <person name="Hao S.J."/>
            <person name="Liu W.Q."/>
            <person name="Lv M.Q."/>
            <person name="Zhang H.B."/>
            <person name="Liu Y."/>
            <person name="Hu-Tang G.R."/>
            <person name="Wang J.P."/>
            <person name="Wang J.H."/>
            <person name="Sun Y.H."/>
            <person name="Ni S.B."/>
            <person name="Chen W.B."/>
            <person name="Zhang X.C."/>
            <person name="Jiao Y.N."/>
            <person name="Eichler E.E."/>
            <person name="Li G.H."/>
            <person name="Liu X."/>
            <person name="Gao L.Z."/>
        </authorList>
    </citation>
    <scope>NUCLEOTIDE SEQUENCE [LARGE SCALE GENOMIC DNA]</scope>
    <source>
        <strain evidence="2">cv. GT1</strain>
        <tissue evidence="1">Leaf</tissue>
    </source>
</reference>
<name>A0A6A6KUN6_HEVBR</name>
<accession>A0A6A6KUN6</accession>
<dbReference type="PANTHER" id="PTHR43254:SF3">
    <property type="entry name" value="C-TERMINAL BINDING PROTEIN AN"/>
    <property type="match status" value="1"/>
</dbReference>
<sequence length="321" mass="35322">MNHQDQESESYNLITNSSWLEIRLFYVRITPCVIDSVPDHLTLRHLRREISTPLEINGSTIPGVDSASVSLRRDRLNKESSEVTYVSTDSVRVTGAVEFEVLENKDLFLSEDGGIGACRRSLYRRVFGGVPVILTKTILVSPRRKGSRHGMLDVIPEDDEMETEKVQNDGGSNGSVRLRKVQPAQALPLVVTINCIEDCAIEQGSLAGVASVEHVPLSRLADGKIESAAAVLLHSLAYLPRAAQRRLRPYQFILCLGSANRAVDSALAADLGSGLFMWTRAGRRDRGHSDGFIPWFAASDAFAFPPRTLCFRMAWLGAAAM</sequence>
<dbReference type="GO" id="GO:0000226">
    <property type="term" value="P:microtubule cytoskeleton organization"/>
    <property type="evidence" value="ECO:0007669"/>
    <property type="project" value="InterPro"/>
</dbReference>
<dbReference type="EMBL" id="JAAGAX010000015">
    <property type="protein sequence ID" value="KAF2291169.1"/>
    <property type="molecule type" value="Genomic_DNA"/>
</dbReference>
<dbReference type="AlphaFoldDB" id="A0A6A6KUN6"/>